<evidence type="ECO:0000313" key="1">
    <source>
        <dbReference type="EMBL" id="KAF2626894.1"/>
    </source>
</evidence>
<evidence type="ECO:0000313" key="2">
    <source>
        <dbReference type="Proteomes" id="UP000799754"/>
    </source>
</evidence>
<proteinExistence type="predicted"/>
<dbReference type="Proteomes" id="UP000799754">
    <property type="component" value="Unassembled WGS sequence"/>
</dbReference>
<sequence>MSLVQYPDSDSESGGEEKVAFLSAQKPNTVLKRKRSKPSNDDLPPLPAAFHDLYSTNARVTTSDNPSLHGGRKRAVPHVEGNWPSHVYLEWVPSQTESDSLHSLIQTIKDSIKEENIKRAKPLPVPDIIPSLQSELGAPLPLHVSLSRTLQIKTDDRETFLGTLSSSLRRAAVQAFYFDFRGLKWVPNFERNRWFLVLGIRKPAHDELNRLLSACNEAAQTSGHPALYSGGKGDGPMETNSPTAGPHLKHDKTDRSENFHVSIAWNLTEPDTEWVSLVQSMDVDEHIRLPQASFDVVKARVGNVVHNFDLGTRKNSLGTGRGSLRLG</sequence>
<protein>
    <submittedName>
        <fullName evidence="1">Uncharacterized protein</fullName>
    </submittedName>
</protein>
<organism evidence="1 2">
    <name type="scientific">Macroventuria anomochaeta</name>
    <dbReference type="NCBI Taxonomy" id="301207"/>
    <lineage>
        <taxon>Eukaryota</taxon>
        <taxon>Fungi</taxon>
        <taxon>Dikarya</taxon>
        <taxon>Ascomycota</taxon>
        <taxon>Pezizomycotina</taxon>
        <taxon>Dothideomycetes</taxon>
        <taxon>Pleosporomycetidae</taxon>
        <taxon>Pleosporales</taxon>
        <taxon>Pleosporineae</taxon>
        <taxon>Didymellaceae</taxon>
        <taxon>Macroventuria</taxon>
    </lineage>
</organism>
<name>A0ACB6S0H6_9PLEO</name>
<accession>A0ACB6S0H6</accession>
<reference evidence="1" key="1">
    <citation type="journal article" date="2020" name="Stud. Mycol.">
        <title>101 Dothideomycetes genomes: a test case for predicting lifestyles and emergence of pathogens.</title>
        <authorList>
            <person name="Haridas S."/>
            <person name="Albert R."/>
            <person name="Binder M."/>
            <person name="Bloem J."/>
            <person name="Labutti K."/>
            <person name="Salamov A."/>
            <person name="Andreopoulos B."/>
            <person name="Baker S."/>
            <person name="Barry K."/>
            <person name="Bills G."/>
            <person name="Bluhm B."/>
            <person name="Cannon C."/>
            <person name="Castanera R."/>
            <person name="Culley D."/>
            <person name="Daum C."/>
            <person name="Ezra D."/>
            <person name="Gonzalez J."/>
            <person name="Henrissat B."/>
            <person name="Kuo A."/>
            <person name="Liang C."/>
            <person name="Lipzen A."/>
            <person name="Lutzoni F."/>
            <person name="Magnuson J."/>
            <person name="Mondo S."/>
            <person name="Nolan M."/>
            <person name="Ohm R."/>
            <person name="Pangilinan J."/>
            <person name="Park H.-J."/>
            <person name="Ramirez L."/>
            <person name="Alfaro M."/>
            <person name="Sun H."/>
            <person name="Tritt A."/>
            <person name="Yoshinaga Y."/>
            <person name="Zwiers L.-H."/>
            <person name="Turgeon B."/>
            <person name="Goodwin S."/>
            <person name="Spatafora J."/>
            <person name="Crous P."/>
            <person name="Grigoriev I."/>
        </authorList>
    </citation>
    <scope>NUCLEOTIDE SEQUENCE</scope>
    <source>
        <strain evidence="1">CBS 525.71</strain>
    </source>
</reference>
<dbReference type="EMBL" id="MU006719">
    <property type="protein sequence ID" value="KAF2626894.1"/>
    <property type="molecule type" value="Genomic_DNA"/>
</dbReference>
<keyword evidence="2" id="KW-1185">Reference proteome</keyword>
<comment type="caution">
    <text evidence="1">The sequence shown here is derived from an EMBL/GenBank/DDBJ whole genome shotgun (WGS) entry which is preliminary data.</text>
</comment>
<gene>
    <name evidence="1" type="ORF">BU25DRAFT_342818</name>
</gene>